<proteinExistence type="predicted"/>
<protein>
    <submittedName>
        <fullName evidence="1">Uncharacterized protein</fullName>
    </submittedName>
</protein>
<dbReference type="EMBL" id="GBXM01089484">
    <property type="protein sequence ID" value="JAH19093.1"/>
    <property type="molecule type" value="Transcribed_RNA"/>
</dbReference>
<reference evidence="1" key="1">
    <citation type="submission" date="2014-11" db="EMBL/GenBank/DDBJ databases">
        <authorList>
            <person name="Amaro Gonzalez C."/>
        </authorList>
    </citation>
    <scope>NUCLEOTIDE SEQUENCE</scope>
</reference>
<dbReference type="AlphaFoldDB" id="A0A0E9QSJ4"/>
<sequence length="32" mass="3368">MWPSGCPVAYQSSCSLGQEPDPIAARAGCAQW</sequence>
<evidence type="ECO:0000313" key="1">
    <source>
        <dbReference type="EMBL" id="JAH19093.1"/>
    </source>
</evidence>
<accession>A0A0E9QSJ4</accession>
<name>A0A0E9QSJ4_ANGAN</name>
<reference evidence="1" key="2">
    <citation type="journal article" date="2015" name="Fish Shellfish Immunol.">
        <title>Early steps in the European eel (Anguilla anguilla)-Vibrio vulnificus interaction in the gills: Role of the RtxA13 toxin.</title>
        <authorList>
            <person name="Callol A."/>
            <person name="Pajuelo D."/>
            <person name="Ebbesson L."/>
            <person name="Teles M."/>
            <person name="MacKenzie S."/>
            <person name="Amaro C."/>
        </authorList>
    </citation>
    <scope>NUCLEOTIDE SEQUENCE</scope>
</reference>
<organism evidence="1">
    <name type="scientific">Anguilla anguilla</name>
    <name type="common">European freshwater eel</name>
    <name type="synonym">Muraena anguilla</name>
    <dbReference type="NCBI Taxonomy" id="7936"/>
    <lineage>
        <taxon>Eukaryota</taxon>
        <taxon>Metazoa</taxon>
        <taxon>Chordata</taxon>
        <taxon>Craniata</taxon>
        <taxon>Vertebrata</taxon>
        <taxon>Euteleostomi</taxon>
        <taxon>Actinopterygii</taxon>
        <taxon>Neopterygii</taxon>
        <taxon>Teleostei</taxon>
        <taxon>Anguilliformes</taxon>
        <taxon>Anguillidae</taxon>
        <taxon>Anguilla</taxon>
    </lineage>
</organism>